<dbReference type="RefSeq" id="WP_284217317.1">
    <property type="nucleotide sequence ID" value="NZ_BSOT01000005.1"/>
</dbReference>
<feature type="chain" id="PRO_5041418017" evidence="1">
    <location>
        <begin position="24"/>
        <end position="51"/>
    </location>
</feature>
<protein>
    <submittedName>
        <fullName evidence="2">Uncharacterized protein</fullName>
    </submittedName>
</protein>
<feature type="signal peptide" evidence="1">
    <location>
        <begin position="1"/>
        <end position="23"/>
    </location>
</feature>
<gene>
    <name evidence="2" type="ORF">GCM10007852_19270</name>
</gene>
<reference evidence="2" key="2">
    <citation type="submission" date="2023-01" db="EMBL/GenBank/DDBJ databases">
        <title>Draft genome sequence of Agaribacter marinus strain NBRC 110023.</title>
        <authorList>
            <person name="Sun Q."/>
            <person name="Mori K."/>
        </authorList>
    </citation>
    <scope>NUCLEOTIDE SEQUENCE</scope>
    <source>
        <strain evidence="2">NBRC 110023</strain>
    </source>
</reference>
<evidence type="ECO:0000313" key="3">
    <source>
        <dbReference type="Proteomes" id="UP001156601"/>
    </source>
</evidence>
<dbReference type="EMBL" id="BSOT01000005">
    <property type="protein sequence ID" value="GLR71019.1"/>
    <property type="molecule type" value="Genomic_DNA"/>
</dbReference>
<sequence>MQKRYSILRGTLVFTLATSISHAENIVEASAMQIFDNGEGNPDIDNFLGHY</sequence>
<evidence type="ECO:0000313" key="2">
    <source>
        <dbReference type="EMBL" id="GLR71019.1"/>
    </source>
</evidence>
<evidence type="ECO:0000256" key="1">
    <source>
        <dbReference type="SAM" id="SignalP"/>
    </source>
</evidence>
<reference evidence="2" key="1">
    <citation type="journal article" date="2014" name="Int. J. Syst. Evol. Microbiol.">
        <title>Complete genome sequence of Corynebacterium casei LMG S-19264T (=DSM 44701T), isolated from a smear-ripened cheese.</title>
        <authorList>
            <consortium name="US DOE Joint Genome Institute (JGI-PGF)"/>
            <person name="Walter F."/>
            <person name="Albersmeier A."/>
            <person name="Kalinowski J."/>
            <person name="Ruckert C."/>
        </authorList>
    </citation>
    <scope>NUCLEOTIDE SEQUENCE</scope>
    <source>
        <strain evidence="2">NBRC 110023</strain>
    </source>
</reference>
<name>A0AA37SZ61_9ALTE</name>
<keyword evidence="1" id="KW-0732">Signal</keyword>
<proteinExistence type="predicted"/>
<dbReference type="Proteomes" id="UP001156601">
    <property type="component" value="Unassembled WGS sequence"/>
</dbReference>
<accession>A0AA37SZ61</accession>
<keyword evidence="3" id="KW-1185">Reference proteome</keyword>
<dbReference type="AlphaFoldDB" id="A0AA37SZ61"/>
<organism evidence="2 3">
    <name type="scientific">Agaribacter marinus</name>
    <dbReference type="NCBI Taxonomy" id="1431249"/>
    <lineage>
        <taxon>Bacteria</taxon>
        <taxon>Pseudomonadati</taxon>
        <taxon>Pseudomonadota</taxon>
        <taxon>Gammaproteobacteria</taxon>
        <taxon>Alteromonadales</taxon>
        <taxon>Alteromonadaceae</taxon>
        <taxon>Agaribacter</taxon>
    </lineage>
</organism>
<comment type="caution">
    <text evidence="2">The sequence shown here is derived from an EMBL/GenBank/DDBJ whole genome shotgun (WGS) entry which is preliminary data.</text>
</comment>